<dbReference type="EMBL" id="JELW01000002">
    <property type="protein sequence ID" value="EXV04547.1"/>
    <property type="molecule type" value="Genomic_DNA"/>
</dbReference>
<keyword evidence="1" id="KW-0732">Signal</keyword>
<reference evidence="2 3" key="1">
    <citation type="submission" date="2014-02" db="EMBL/GenBank/DDBJ databases">
        <title>The genome sequence of the entomopathogenic fungus Metarhizium robertsii ARSEF 2575.</title>
        <authorList>
            <person name="Giuliano Garisto Donzelli B."/>
            <person name="Roe B.A."/>
            <person name="Macmil S.L."/>
            <person name="Krasnoff S.B."/>
            <person name="Gibson D.M."/>
        </authorList>
    </citation>
    <scope>NUCLEOTIDE SEQUENCE [LARGE SCALE GENOMIC DNA]</scope>
    <source>
        <strain evidence="2 3">ARSEF 2575</strain>
    </source>
</reference>
<accession>A0A0A1V2R8</accession>
<protein>
    <submittedName>
        <fullName evidence="2">Uncharacterized protein</fullName>
    </submittedName>
</protein>
<dbReference type="eggNOG" id="ENOG502T3KI">
    <property type="taxonomic scope" value="Eukaryota"/>
</dbReference>
<dbReference type="OrthoDB" id="3354195at2759"/>
<dbReference type="HOGENOM" id="CLU_148808_0_0_1"/>
<organism evidence="2 3">
    <name type="scientific">Metarhizium robertsii</name>
    <dbReference type="NCBI Taxonomy" id="568076"/>
    <lineage>
        <taxon>Eukaryota</taxon>
        <taxon>Fungi</taxon>
        <taxon>Dikarya</taxon>
        <taxon>Ascomycota</taxon>
        <taxon>Pezizomycotina</taxon>
        <taxon>Sordariomycetes</taxon>
        <taxon>Hypocreomycetidae</taxon>
        <taxon>Hypocreales</taxon>
        <taxon>Clavicipitaceae</taxon>
        <taxon>Metarhizium</taxon>
    </lineage>
</organism>
<evidence type="ECO:0000256" key="1">
    <source>
        <dbReference type="SAM" id="SignalP"/>
    </source>
</evidence>
<feature type="chain" id="PRO_5001992244" evidence="1">
    <location>
        <begin position="18"/>
        <end position="146"/>
    </location>
</feature>
<comment type="caution">
    <text evidence="2">The sequence shown here is derived from an EMBL/GenBank/DDBJ whole genome shotgun (WGS) entry which is preliminary data.</text>
</comment>
<proteinExistence type="predicted"/>
<gene>
    <name evidence="2" type="ORF">X797_002228</name>
</gene>
<feature type="signal peptide" evidence="1">
    <location>
        <begin position="1"/>
        <end position="17"/>
    </location>
</feature>
<dbReference type="AlphaFoldDB" id="A0A0A1V2R8"/>
<evidence type="ECO:0000313" key="2">
    <source>
        <dbReference type="EMBL" id="EXV04547.1"/>
    </source>
</evidence>
<name>A0A0A1V2R8_9HYPO</name>
<dbReference type="Proteomes" id="UP000030151">
    <property type="component" value="Unassembled WGS sequence"/>
</dbReference>
<sequence>MKFITMLVAALAGTAFAAPYKRSVLGEVTNVLGGVTAKTGASQLESQLQGVFGGSLAQVEKALGGVPLANKLLDLIHGGLKPAAAQAIGQALAMVQSGLPINAVNAYLNQATGGAVANLENTLGASDLVGALTGVTGLVSGLVGSV</sequence>
<evidence type="ECO:0000313" key="3">
    <source>
        <dbReference type="Proteomes" id="UP000030151"/>
    </source>
</evidence>